<organism evidence="2">
    <name type="scientific">Heliothis virescens</name>
    <name type="common">Tobacco budworm moth</name>
    <dbReference type="NCBI Taxonomy" id="7102"/>
    <lineage>
        <taxon>Eukaryota</taxon>
        <taxon>Metazoa</taxon>
        <taxon>Ecdysozoa</taxon>
        <taxon>Arthropoda</taxon>
        <taxon>Hexapoda</taxon>
        <taxon>Insecta</taxon>
        <taxon>Pterygota</taxon>
        <taxon>Neoptera</taxon>
        <taxon>Endopterygota</taxon>
        <taxon>Lepidoptera</taxon>
        <taxon>Glossata</taxon>
        <taxon>Ditrysia</taxon>
        <taxon>Noctuoidea</taxon>
        <taxon>Noctuidae</taxon>
        <taxon>Heliothinae</taxon>
        <taxon>Heliothis</taxon>
    </lineage>
</organism>
<evidence type="ECO:0000259" key="1">
    <source>
        <dbReference type="PROSITE" id="PS50878"/>
    </source>
</evidence>
<dbReference type="Gene3D" id="3.60.10.10">
    <property type="entry name" value="Endonuclease/exonuclease/phosphatase"/>
    <property type="match status" value="1"/>
</dbReference>
<dbReference type="GO" id="GO:0003824">
    <property type="term" value="F:catalytic activity"/>
    <property type="evidence" value="ECO:0007669"/>
    <property type="project" value="InterPro"/>
</dbReference>
<dbReference type="Pfam" id="PF00078">
    <property type="entry name" value="RVT_1"/>
    <property type="match status" value="1"/>
</dbReference>
<comment type="caution">
    <text evidence="2">The sequence shown here is derived from an EMBL/GenBank/DDBJ whole genome shotgun (WGS) entry which is preliminary data.</text>
</comment>
<dbReference type="CDD" id="cd01650">
    <property type="entry name" value="RT_nLTR_like"/>
    <property type="match status" value="1"/>
</dbReference>
<proteinExistence type="predicted"/>
<dbReference type="EMBL" id="NWSH01000358">
    <property type="protein sequence ID" value="PCG77029.1"/>
    <property type="molecule type" value="Genomic_DNA"/>
</dbReference>
<dbReference type="PROSITE" id="PS50878">
    <property type="entry name" value="RT_POL"/>
    <property type="match status" value="1"/>
</dbReference>
<dbReference type="InterPro" id="IPR000477">
    <property type="entry name" value="RT_dom"/>
</dbReference>
<sequence>MINNLTTDLDNFSVSEARACDVEDCKQYLSSYINPFTILTQNIRSIFKNFDNFNTLHQRLNINCDIIVLTECWLTKNYNIPLIPGYSAYKTNINRSQNEGVIVYAKNHLTVSIEEPTMLDCNRLLVKIGTDVAILAIYRPPSFRIMNNFIESLNSTLQNLSSFKNIILIGDININILPENADSAAQEYLNLCAFHGLLPAHTLPTHQSGSCLDHIMLKSKFRSLTLVANSTITDHHAALLTLNCKLPKPNTRTITKLNVNKLEEDLRNIDYDPVYNSADPQISMTYLIQKIQHAIQQNTTKHKLTNKNYNLKPWITPGLIRCMRHRDKLHMKAKSNPENSILQLSYKRYRNFCNDLLRKIKCNYDKNVINNAGTNSKLIWDHIKKVTYISKQNESSSSLLKVHTSHLEAANLVNNYFIKVGKCLADKIPRQSQCLASIPFINNTTSTSFGLIDTDETEVEQIIMNLKDDCAVGWDNISNKTIKQFRHILVPPLTYIFRTCLSKSHFPQCLKKAVVIPVHKSGSKEQVTNYRPISLLPTISKILEKIINKRLMKYLEKQSILSVRQFGFRPKLSTADAVHLLTNYIAQELDKGNHTIGIFLDLAKAFDTISIPILLRKLEAIGVRGDQLKLFKSYLEDRSQCVKIGDVLSCDENNTSFGVPQGSILGPTLFLIYINDLCNLKLDHATIISYADDTALLFSADSEKDVYRLAQHGFNVVNNWLSNNSLTLNADKTNYIKFSMRKLTSIGTYSSLYAHHCSHAINNKCTCPSIKLTNKIKYLGVILDETLSFKHHIESLNNRLRKLIFVFKKVRYIADSKILRQVYFALCQSLITYCITTWGGAGKTLLLTIERAQRAVLKISTFRPFLYPTNLLYKHCEVLTVRQLFIMNIVLKQHTSLPYNTQHLNKRRKDRVCPQNMVLKHAFISKFYVFLGPLLYNRLNEIANIYSMNYHNCKMALKQALQSMSYEDTEKLLIVLE</sequence>
<accession>A0A2A4JYZ1</accession>
<dbReference type="SUPFAM" id="SSF56672">
    <property type="entry name" value="DNA/RNA polymerases"/>
    <property type="match status" value="1"/>
</dbReference>
<protein>
    <recommendedName>
        <fullName evidence="1">Reverse transcriptase domain-containing protein</fullName>
    </recommendedName>
</protein>
<dbReference type="InterPro" id="IPR005135">
    <property type="entry name" value="Endo/exonuclease/phosphatase"/>
</dbReference>
<dbReference type="GO" id="GO:0071897">
    <property type="term" value="P:DNA biosynthetic process"/>
    <property type="evidence" value="ECO:0007669"/>
    <property type="project" value="UniProtKB-ARBA"/>
</dbReference>
<dbReference type="AlphaFoldDB" id="A0A2A4JYZ1"/>
<dbReference type="STRING" id="7102.A0A2A4JYZ1"/>
<dbReference type="PANTHER" id="PTHR19446">
    <property type="entry name" value="REVERSE TRANSCRIPTASES"/>
    <property type="match status" value="1"/>
</dbReference>
<evidence type="ECO:0000313" key="2">
    <source>
        <dbReference type="EMBL" id="PCG77029.1"/>
    </source>
</evidence>
<dbReference type="InterPro" id="IPR036691">
    <property type="entry name" value="Endo/exonu/phosph_ase_sf"/>
</dbReference>
<gene>
    <name evidence="2" type="ORF">B5V51_8207</name>
</gene>
<dbReference type="InterPro" id="IPR043502">
    <property type="entry name" value="DNA/RNA_pol_sf"/>
</dbReference>
<feature type="domain" description="Reverse transcriptase" evidence="1">
    <location>
        <begin position="499"/>
        <end position="783"/>
    </location>
</feature>
<reference evidence="2" key="1">
    <citation type="submission" date="2017-09" db="EMBL/GenBank/DDBJ databases">
        <title>Contemporary evolution of a Lepidopteran species, Heliothis virescens, in response to modern agricultural practices.</title>
        <authorList>
            <person name="Fritz M.L."/>
            <person name="Deyonke A.M."/>
            <person name="Papanicolaou A."/>
            <person name="Micinski S."/>
            <person name="Westbrook J."/>
            <person name="Gould F."/>
        </authorList>
    </citation>
    <scope>NUCLEOTIDE SEQUENCE [LARGE SCALE GENOMIC DNA]</scope>
    <source>
        <strain evidence="2">HvINT-</strain>
        <tissue evidence="2">Whole body</tissue>
    </source>
</reference>
<dbReference type="SUPFAM" id="SSF56219">
    <property type="entry name" value="DNase I-like"/>
    <property type="match status" value="1"/>
</dbReference>
<name>A0A2A4JYZ1_HELVI</name>
<dbReference type="Pfam" id="PF03372">
    <property type="entry name" value="Exo_endo_phos"/>
    <property type="match status" value="1"/>
</dbReference>